<dbReference type="Proteomes" id="UP000184315">
    <property type="component" value="Unassembled WGS sequence"/>
</dbReference>
<name>A0A1J1LUB6_9CYAN</name>
<keyword evidence="2" id="KW-1185">Reference proteome</keyword>
<proteinExistence type="predicted"/>
<dbReference type="STRING" id="671072.PL9214670062"/>
<organism evidence="1 2">
    <name type="scientific">Planktothrix tepida PCC 9214</name>
    <dbReference type="NCBI Taxonomy" id="671072"/>
    <lineage>
        <taxon>Bacteria</taxon>
        <taxon>Bacillati</taxon>
        <taxon>Cyanobacteriota</taxon>
        <taxon>Cyanophyceae</taxon>
        <taxon>Oscillatoriophycideae</taxon>
        <taxon>Oscillatoriales</taxon>
        <taxon>Microcoleaceae</taxon>
        <taxon>Planktothrix</taxon>
    </lineage>
</organism>
<evidence type="ECO:0008006" key="3">
    <source>
        <dbReference type="Google" id="ProtNLM"/>
    </source>
</evidence>
<dbReference type="AlphaFoldDB" id="A0A1J1LUB6"/>
<evidence type="ECO:0000313" key="1">
    <source>
        <dbReference type="EMBL" id="CUR35436.1"/>
    </source>
</evidence>
<accession>A0A1J1LUB6</accession>
<gene>
    <name evidence="1" type="ORF">PL9214670062</name>
</gene>
<evidence type="ECO:0000313" key="2">
    <source>
        <dbReference type="Proteomes" id="UP000184315"/>
    </source>
</evidence>
<protein>
    <recommendedName>
        <fullName evidence="3">RAMP superfamily protein</fullName>
    </recommendedName>
</protein>
<reference evidence="2" key="1">
    <citation type="submission" date="2015-10" db="EMBL/GenBank/DDBJ databases">
        <authorList>
            <person name="Regsiter A."/>
            <person name="william w."/>
        </authorList>
    </citation>
    <scope>NUCLEOTIDE SEQUENCE [LARGE SCALE GENOMIC DNA]</scope>
</reference>
<dbReference type="EMBL" id="CZDF01000174">
    <property type="protein sequence ID" value="CUR35436.1"/>
    <property type="molecule type" value="Genomic_DNA"/>
</dbReference>
<sequence length="609" mass="69694">MADIPMMFRAQIPDRGKIQYAGNYKPAAQWVDEWLKGCPPTPKSLNESEPIWKRQVSQPVVKMPKFGTHVKTADYQICWRLVTNSGQDEGVIRPVIGAKGLPFFPGSSMKGAFWRACPPEERMKYCGGEITQRGEKRTKPGILRFHGGYPINMTWADRDRLVDVVHGQQPYQIMRSNANHTANVQISLYQPKFRFGISSSVIPDKDPEWNHIWHIWEQALAKGIGSRVSAGYGYVDKINQDSSITPLEDGDRILLSVHLKGQGLTSQLLTKDEDNIGIPEFRPNMFKAALRGHTLRLLGGLTNQRDEQGQRNEQGPLIAEVLTNKLWGGIDGGAIVGLVGINFQTTSENLQLKDHYYTPRNREISMSTYDLKQGQLDLLKANEVSPELKIFLSYLVRFTLLLSGFGKSWRRVDHRLFYSAYFDNNDKAMIGCHWEILPASKKLYISTNNLDLGNVTKFLNDTQDKARAWMCSESYEPNGYIENWREAWHPDNVQVWGRLAKNKKDSLAVHWFHGPYLGSQSIKLSELTGWSSRNDRTPKTKIGRIWHRMYPRYVKTKDGRTVRYKDEYVELLTLFPDESTTTEQFLTFLQAQAEPIDSSNFRKLWGGED</sequence>